<dbReference type="Proteomes" id="UP000431533">
    <property type="component" value="Unassembled WGS sequence"/>
</dbReference>
<name>A0A8H8QZF3_9HELO</name>
<dbReference type="GO" id="GO:0008270">
    <property type="term" value="F:zinc ion binding"/>
    <property type="evidence" value="ECO:0007669"/>
    <property type="project" value="InterPro"/>
</dbReference>
<dbReference type="PROSITE" id="PS00463">
    <property type="entry name" value="ZN2_CY6_FUNGAL_1"/>
    <property type="match status" value="1"/>
</dbReference>
<dbReference type="RefSeq" id="XP_031002897.1">
    <property type="nucleotide sequence ID" value="XM_031151616.1"/>
</dbReference>
<feature type="domain" description="Zn(2)-C6 fungal-type" evidence="3">
    <location>
        <begin position="83"/>
        <end position="112"/>
    </location>
</feature>
<dbReference type="Gene3D" id="4.10.240.10">
    <property type="entry name" value="Zn(2)-C6 fungal-type DNA-binding domain"/>
    <property type="match status" value="1"/>
</dbReference>
<proteinExistence type="predicted"/>
<dbReference type="PANTHER" id="PTHR47655">
    <property type="entry name" value="QUINIC ACID UTILIZATION ACTIVATOR"/>
    <property type="match status" value="1"/>
</dbReference>
<dbReference type="PANTHER" id="PTHR47655:SF3">
    <property type="entry name" value="ZN(II)2CYS6 TRANSCRIPTION FACTOR (EUROFUNG)"/>
    <property type="match status" value="1"/>
</dbReference>
<gene>
    <name evidence="4" type="primary">FCR1_0</name>
    <name evidence="4" type="ORF">LHYA1_G006681</name>
</gene>
<dbReference type="InterPro" id="IPR052783">
    <property type="entry name" value="Metabolic/Drug-Res_Regulator"/>
</dbReference>
<dbReference type="SUPFAM" id="SSF57701">
    <property type="entry name" value="Zn2/Cys6 DNA-binding domain"/>
    <property type="match status" value="1"/>
</dbReference>
<evidence type="ECO:0000256" key="2">
    <source>
        <dbReference type="SAM" id="MobiDB-lite"/>
    </source>
</evidence>
<dbReference type="EMBL" id="QGMH01000145">
    <property type="protein sequence ID" value="TVY24109.1"/>
    <property type="molecule type" value="Genomic_DNA"/>
</dbReference>
<dbReference type="GeneID" id="41986879"/>
<evidence type="ECO:0000313" key="4">
    <source>
        <dbReference type="EMBL" id="TVY24109.1"/>
    </source>
</evidence>
<dbReference type="GO" id="GO:0000981">
    <property type="term" value="F:DNA-binding transcription factor activity, RNA polymerase II-specific"/>
    <property type="evidence" value="ECO:0007669"/>
    <property type="project" value="InterPro"/>
</dbReference>
<feature type="compositionally biased region" description="Polar residues" evidence="2">
    <location>
        <begin position="28"/>
        <end position="47"/>
    </location>
</feature>
<protein>
    <submittedName>
        <fullName evidence="4">Fluconazole resistance protein</fullName>
    </submittedName>
</protein>
<keyword evidence="5" id="KW-1185">Reference proteome</keyword>
<evidence type="ECO:0000313" key="5">
    <source>
        <dbReference type="Proteomes" id="UP000431533"/>
    </source>
</evidence>
<dbReference type="AlphaFoldDB" id="A0A8H8QZF3"/>
<dbReference type="InterPro" id="IPR036864">
    <property type="entry name" value="Zn2-C6_fun-type_DNA-bd_sf"/>
</dbReference>
<feature type="region of interest" description="Disordered" evidence="2">
    <location>
        <begin position="250"/>
        <end position="281"/>
    </location>
</feature>
<dbReference type="SMART" id="SM00066">
    <property type="entry name" value="GAL4"/>
    <property type="match status" value="1"/>
</dbReference>
<keyword evidence="1" id="KW-0539">Nucleus</keyword>
<dbReference type="Pfam" id="PF00172">
    <property type="entry name" value="Zn_clus"/>
    <property type="match status" value="1"/>
</dbReference>
<dbReference type="PROSITE" id="PS50048">
    <property type="entry name" value="ZN2_CY6_FUNGAL_2"/>
    <property type="match status" value="1"/>
</dbReference>
<dbReference type="OrthoDB" id="3531579at2759"/>
<dbReference type="CDD" id="cd00067">
    <property type="entry name" value="GAL4"/>
    <property type="match status" value="1"/>
</dbReference>
<feature type="region of interest" description="Disordered" evidence="2">
    <location>
        <begin position="26"/>
        <end position="60"/>
    </location>
</feature>
<dbReference type="InterPro" id="IPR001138">
    <property type="entry name" value="Zn2Cys6_DnaBD"/>
</dbReference>
<evidence type="ECO:0000259" key="3">
    <source>
        <dbReference type="PROSITE" id="PS50048"/>
    </source>
</evidence>
<organism evidence="4 5">
    <name type="scientific">Lachnellula hyalina</name>
    <dbReference type="NCBI Taxonomy" id="1316788"/>
    <lineage>
        <taxon>Eukaryota</taxon>
        <taxon>Fungi</taxon>
        <taxon>Dikarya</taxon>
        <taxon>Ascomycota</taxon>
        <taxon>Pezizomycotina</taxon>
        <taxon>Leotiomycetes</taxon>
        <taxon>Helotiales</taxon>
        <taxon>Lachnaceae</taxon>
        <taxon>Lachnellula</taxon>
    </lineage>
</organism>
<evidence type="ECO:0000256" key="1">
    <source>
        <dbReference type="ARBA" id="ARBA00023242"/>
    </source>
</evidence>
<accession>A0A8H8QZF3</accession>
<sequence length="368" mass="41280">MTQPTNKVLLLRVCDLCFVTRFGPMARESSSSPGGDSKPIGSSSSKNAKPATRDSKRGALTLLTGQHSAVAVDKRLHRRVRKACERCRIKKTKCDGDLPCKRCKLDGLVCIAGRRKKGEHKEFPPKNSLVSNRYAEVLEDTQHILISTIHKLYARVRNGESWNLGEPELDDRGLPVVHDIAERLGCVRPSFDEDTDGFTELNTPNSVPDELQANLSRYSAYPPETQLSWDHQQPSQDPNNDILDQQSHVLQSTQKHQSHVLPSNSNQESQFEPQTSSQTPPQFTIDPPIYHNPQTYMPSPNFLNPHLSILKTQLQQENTLQHVHVNSSSEEHFAMLATDLQLHCPYDADVKQEMPDCFMGFDVAADIG</sequence>
<comment type="caution">
    <text evidence="4">The sequence shown here is derived from an EMBL/GenBank/DDBJ whole genome shotgun (WGS) entry which is preliminary data.</text>
</comment>
<reference evidence="4 5" key="1">
    <citation type="submission" date="2018-05" db="EMBL/GenBank/DDBJ databases">
        <title>Genome sequencing and assembly of the regulated plant pathogen Lachnellula willkommii and related sister species for the development of diagnostic species identification markers.</title>
        <authorList>
            <person name="Giroux E."/>
            <person name="Bilodeau G."/>
        </authorList>
    </citation>
    <scope>NUCLEOTIDE SEQUENCE [LARGE SCALE GENOMIC DNA]</scope>
    <source>
        <strain evidence="4 5">CBS 185.66</strain>
    </source>
</reference>